<evidence type="ECO:0000313" key="2">
    <source>
        <dbReference type="Proteomes" id="UP000198287"/>
    </source>
</evidence>
<accession>A0A226EP85</accession>
<evidence type="ECO:0000313" key="1">
    <source>
        <dbReference type="EMBL" id="OXA58834.1"/>
    </source>
</evidence>
<gene>
    <name evidence="1" type="ORF">Fcan01_06932</name>
</gene>
<organism evidence="1 2">
    <name type="scientific">Folsomia candida</name>
    <name type="common">Springtail</name>
    <dbReference type="NCBI Taxonomy" id="158441"/>
    <lineage>
        <taxon>Eukaryota</taxon>
        <taxon>Metazoa</taxon>
        <taxon>Ecdysozoa</taxon>
        <taxon>Arthropoda</taxon>
        <taxon>Hexapoda</taxon>
        <taxon>Collembola</taxon>
        <taxon>Entomobryomorpha</taxon>
        <taxon>Isotomoidea</taxon>
        <taxon>Isotomidae</taxon>
        <taxon>Proisotominae</taxon>
        <taxon>Folsomia</taxon>
    </lineage>
</organism>
<proteinExistence type="predicted"/>
<dbReference type="AlphaFoldDB" id="A0A226EP85"/>
<sequence>MSSSSDEPSTSTTPPTKKKKLNINQTILVSEESSSIVQLYVKLEDGTFEPVEQCSPIKKASTRFKWESHVEVDDDDENWTPPTPNTRAKWVFDAVKTHLKWIGADKDMKSSPEMKKLLQSGKTLMVNLPGKKEDEQQKMQVTFKDGRISYGTGVICKDDYCWKVRSLENFCDEHGNWNKTHFLIRDTSNVTPTFALLSTRGSHSPKTIITLKEILKSTKGANQFYAFSKYEEQQGRTNDDGQSLPSPWVLVTPRPLPVHGSQLHHVLIADQVFIRNAKWPLVKQLLEHFRVGIQFVGDSELRVSTESPLMDGIVLDRATGKSWIYMKMGTIGRIHIGIRTQKKSSNAKTIAGYHKTDMDGPAIYQCQDDSLDKKNETEMMEGVGQVAVCLCEMLGGEIDGAPIRCDFQKIENKSGWKERYIEMLIKLVGLFSSRIIQIDIPDSIDFSLFDWKPVRDYLRPSLFK</sequence>
<protein>
    <submittedName>
        <fullName evidence="1">Uncharacterized protein</fullName>
    </submittedName>
</protein>
<keyword evidence="2" id="KW-1185">Reference proteome</keyword>
<dbReference type="Proteomes" id="UP000198287">
    <property type="component" value="Unassembled WGS sequence"/>
</dbReference>
<name>A0A226EP85_FOLCA</name>
<reference evidence="1 2" key="1">
    <citation type="submission" date="2015-12" db="EMBL/GenBank/DDBJ databases">
        <title>The genome of Folsomia candida.</title>
        <authorList>
            <person name="Faddeeva A."/>
            <person name="Derks M.F."/>
            <person name="Anvar Y."/>
            <person name="Smit S."/>
            <person name="Van Straalen N."/>
            <person name="Roelofs D."/>
        </authorList>
    </citation>
    <scope>NUCLEOTIDE SEQUENCE [LARGE SCALE GENOMIC DNA]</scope>
    <source>
        <strain evidence="1 2">VU population</strain>
        <tissue evidence="1">Whole body</tissue>
    </source>
</reference>
<dbReference type="EMBL" id="LNIX01000003">
    <property type="protein sequence ID" value="OXA58834.1"/>
    <property type="molecule type" value="Genomic_DNA"/>
</dbReference>
<comment type="caution">
    <text evidence="1">The sequence shown here is derived from an EMBL/GenBank/DDBJ whole genome shotgun (WGS) entry which is preliminary data.</text>
</comment>